<dbReference type="KEGG" id="swo:Swol_0418"/>
<name>Q0AZU8_SYNWW</name>
<dbReference type="GO" id="GO:0031419">
    <property type="term" value="F:cobalamin binding"/>
    <property type="evidence" value="ECO:0007669"/>
    <property type="project" value="InterPro"/>
</dbReference>
<evidence type="ECO:0000259" key="4">
    <source>
        <dbReference type="PROSITE" id="PS51332"/>
    </source>
</evidence>
<dbReference type="GO" id="GO:0046653">
    <property type="term" value="P:tetrahydrofolate metabolic process"/>
    <property type="evidence" value="ECO:0007669"/>
    <property type="project" value="TreeGrafter"/>
</dbReference>
<dbReference type="SUPFAM" id="SSF47644">
    <property type="entry name" value="Methionine synthase domain"/>
    <property type="match status" value="1"/>
</dbReference>
<dbReference type="FunFam" id="3.40.50.280:FF:000003">
    <property type="entry name" value="Dimethylamine methyltransferase corrinoid protein"/>
    <property type="match status" value="1"/>
</dbReference>
<dbReference type="Proteomes" id="UP000001968">
    <property type="component" value="Chromosome"/>
</dbReference>
<dbReference type="Pfam" id="PF02310">
    <property type="entry name" value="B12-binding"/>
    <property type="match status" value="1"/>
</dbReference>
<evidence type="ECO:0000256" key="1">
    <source>
        <dbReference type="ARBA" id="ARBA00010854"/>
    </source>
</evidence>
<dbReference type="PANTHER" id="PTHR45833">
    <property type="entry name" value="METHIONINE SYNTHASE"/>
    <property type="match status" value="1"/>
</dbReference>
<accession>Q0AZU8</accession>
<evidence type="ECO:0000259" key="5">
    <source>
        <dbReference type="PROSITE" id="PS51337"/>
    </source>
</evidence>
<comment type="similarity">
    <text evidence="1">Belongs to the methylamine corrinoid protein family.</text>
</comment>
<dbReference type="Pfam" id="PF02607">
    <property type="entry name" value="B12-binding_2"/>
    <property type="match status" value="1"/>
</dbReference>
<dbReference type="InterPro" id="IPR036594">
    <property type="entry name" value="Meth_synthase_dom"/>
</dbReference>
<evidence type="ECO:0000256" key="3">
    <source>
        <dbReference type="ARBA" id="ARBA00023285"/>
    </source>
</evidence>
<dbReference type="SUPFAM" id="SSF52242">
    <property type="entry name" value="Cobalamin (vitamin B12)-binding domain"/>
    <property type="match status" value="1"/>
</dbReference>
<dbReference type="InterPro" id="IPR036724">
    <property type="entry name" value="Cobalamin-bd_sf"/>
</dbReference>
<dbReference type="Gene3D" id="1.10.1240.10">
    <property type="entry name" value="Methionine synthase domain"/>
    <property type="match status" value="1"/>
</dbReference>
<feature type="domain" description="B12-binding N-terminal" evidence="5">
    <location>
        <begin position="1"/>
        <end position="92"/>
    </location>
</feature>
<keyword evidence="2" id="KW-0479">Metal-binding</keyword>
<dbReference type="HOGENOM" id="CLU_082102_1_0_9"/>
<gene>
    <name evidence="6" type="ordered locus">Swol_0418</name>
</gene>
<dbReference type="GO" id="GO:0005829">
    <property type="term" value="C:cytosol"/>
    <property type="evidence" value="ECO:0007669"/>
    <property type="project" value="TreeGrafter"/>
</dbReference>
<keyword evidence="7" id="KW-1185">Reference proteome</keyword>
<feature type="domain" description="B12-binding" evidence="4">
    <location>
        <begin position="92"/>
        <end position="220"/>
    </location>
</feature>
<dbReference type="InterPro" id="IPR050554">
    <property type="entry name" value="Met_Synthase/Corrinoid"/>
</dbReference>
<dbReference type="InterPro" id="IPR006158">
    <property type="entry name" value="Cobalamin-bd"/>
</dbReference>
<dbReference type="STRING" id="335541.Swol_0418"/>
<dbReference type="InterPro" id="IPR003759">
    <property type="entry name" value="Cbl-bd_cap"/>
</dbReference>
<dbReference type="CDD" id="cd02070">
    <property type="entry name" value="corrinoid_protein_B12-BD"/>
    <property type="match status" value="1"/>
</dbReference>
<dbReference type="PROSITE" id="PS51332">
    <property type="entry name" value="B12_BINDING"/>
    <property type="match status" value="1"/>
</dbReference>
<evidence type="ECO:0000313" key="7">
    <source>
        <dbReference type="Proteomes" id="UP000001968"/>
    </source>
</evidence>
<dbReference type="eggNOG" id="COG5012">
    <property type="taxonomic scope" value="Bacteria"/>
</dbReference>
<dbReference type="GO" id="GO:0046872">
    <property type="term" value="F:metal ion binding"/>
    <property type="evidence" value="ECO:0007669"/>
    <property type="project" value="UniProtKB-KW"/>
</dbReference>
<proteinExistence type="inferred from homology"/>
<dbReference type="SMART" id="SM01018">
    <property type="entry name" value="B12-binding_2"/>
    <property type="match status" value="1"/>
</dbReference>
<dbReference type="GO" id="GO:0008705">
    <property type="term" value="F:methionine synthase activity"/>
    <property type="evidence" value="ECO:0007669"/>
    <property type="project" value="TreeGrafter"/>
</dbReference>
<dbReference type="AlphaFoldDB" id="Q0AZU8"/>
<evidence type="ECO:0000256" key="2">
    <source>
        <dbReference type="ARBA" id="ARBA00022723"/>
    </source>
</evidence>
<dbReference type="GO" id="GO:0050667">
    <property type="term" value="P:homocysteine metabolic process"/>
    <property type="evidence" value="ECO:0007669"/>
    <property type="project" value="TreeGrafter"/>
</dbReference>
<protein>
    <submittedName>
        <fullName evidence="6">Dimethylamine corrinoid protein</fullName>
    </submittedName>
</protein>
<keyword evidence="3" id="KW-0170">Cobalt</keyword>
<evidence type="ECO:0000313" key="6">
    <source>
        <dbReference type="EMBL" id="ABI67756.1"/>
    </source>
</evidence>
<sequence>MADQQIILDRLAEGVREMDEDLTLEASHEALDNHVDALTAINQGLVVGMNQAGSLYEQEEYFVPELLLCSDAMYTGLDILSPHIQRTSAEDKHKVVIGVVEGDTHDIGKNLVKLMLEVADFEIYDLGRDVPPADFISKVKEVGADIVCLSTLMSTTMDRMVDVIELLKKEGLREKVLVMIGGGPISQAFADRIGADAYSENAIAAVADAKRLIALKKVAV</sequence>
<organism evidence="6 7">
    <name type="scientific">Syntrophomonas wolfei subsp. wolfei (strain DSM 2245B / Goettingen)</name>
    <dbReference type="NCBI Taxonomy" id="335541"/>
    <lineage>
        <taxon>Bacteria</taxon>
        <taxon>Bacillati</taxon>
        <taxon>Bacillota</taxon>
        <taxon>Clostridia</taxon>
        <taxon>Eubacteriales</taxon>
        <taxon>Syntrophomonadaceae</taxon>
        <taxon>Syntrophomonas</taxon>
    </lineage>
</organism>
<dbReference type="PANTHER" id="PTHR45833:SF1">
    <property type="entry name" value="METHIONINE SYNTHASE"/>
    <property type="match status" value="1"/>
</dbReference>
<reference evidence="7" key="1">
    <citation type="journal article" date="2010" name="Environ. Microbiol.">
        <title>The genome of Syntrophomonas wolfei: new insights into syntrophic metabolism and biohydrogen production.</title>
        <authorList>
            <person name="Sieber J.R."/>
            <person name="Sims D.R."/>
            <person name="Han C."/>
            <person name="Kim E."/>
            <person name="Lykidis A."/>
            <person name="Lapidus A.L."/>
            <person name="McDonnald E."/>
            <person name="Rohlin L."/>
            <person name="Culley D.E."/>
            <person name="Gunsalus R."/>
            <person name="McInerney M.J."/>
        </authorList>
    </citation>
    <scope>NUCLEOTIDE SEQUENCE [LARGE SCALE GENOMIC DNA]</scope>
    <source>
        <strain evidence="7">DSM 2245B / Goettingen</strain>
    </source>
</reference>
<dbReference type="PROSITE" id="PS51337">
    <property type="entry name" value="B12_BINDING_NTER"/>
    <property type="match status" value="1"/>
</dbReference>
<dbReference type="EMBL" id="CP000448">
    <property type="protein sequence ID" value="ABI67756.1"/>
    <property type="molecule type" value="Genomic_DNA"/>
</dbReference>
<dbReference type="Gene3D" id="3.40.50.280">
    <property type="entry name" value="Cobalamin-binding domain"/>
    <property type="match status" value="1"/>
</dbReference>